<dbReference type="EMBL" id="JBHFEH010000082">
    <property type="protein sequence ID" value="KAL2048707.1"/>
    <property type="molecule type" value="Genomic_DNA"/>
</dbReference>
<evidence type="ECO:0000313" key="2">
    <source>
        <dbReference type="Proteomes" id="UP001590951"/>
    </source>
</evidence>
<comment type="caution">
    <text evidence="1">The sequence shown here is derived from an EMBL/GenBank/DDBJ whole genome shotgun (WGS) entry which is preliminary data.</text>
</comment>
<proteinExistence type="predicted"/>
<organism evidence="1 2">
    <name type="scientific">Lepraria finkii</name>
    <dbReference type="NCBI Taxonomy" id="1340010"/>
    <lineage>
        <taxon>Eukaryota</taxon>
        <taxon>Fungi</taxon>
        <taxon>Dikarya</taxon>
        <taxon>Ascomycota</taxon>
        <taxon>Pezizomycotina</taxon>
        <taxon>Lecanoromycetes</taxon>
        <taxon>OSLEUM clade</taxon>
        <taxon>Lecanoromycetidae</taxon>
        <taxon>Lecanorales</taxon>
        <taxon>Lecanorineae</taxon>
        <taxon>Stereocaulaceae</taxon>
        <taxon>Lepraria</taxon>
    </lineage>
</organism>
<name>A0ABR4AUZ7_9LECA</name>
<dbReference type="Proteomes" id="UP001590951">
    <property type="component" value="Unassembled WGS sequence"/>
</dbReference>
<accession>A0ABR4AUZ7</accession>
<protein>
    <submittedName>
        <fullName evidence="1">Uncharacterized protein</fullName>
    </submittedName>
</protein>
<sequence>MGRLLFPKTRFPRFKFETAPRRKAGQDASTALQSIATIRPRSKKDNYFYATIGTMSRSLLLQLRKVHSERFLGCESSTSYTASARGQIADIHIIQIVYLAYRMSARRWER</sequence>
<gene>
    <name evidence="1" type="ORF">ABVK25_011024</name>
</gene>
<reference evidence="1 2" key="1">
    <citation type="submission" date="2024-09" db="EMBL/GenBank/DDBJ databases">
        <title>Rethinking Asexuality: The Enigmatic Case of Functional Sexual Genes in Lepraria (Stereocaulaceae).</title>
        <authorList>
            <person name="Doellman M."/>
            <person name="Sun Y."/>
            <person name="Barcenas-Pena A."/>
            <person name="Lumbsch H.T."/>
            <person name="Grewe F."/>
        </authorList>
    </citation>
    <scope>NUCLEOTIDE SEQUENCE [LARGE SCALE GENOMIC DNA]</scope>
    <source>
        <strain evidence="1 2">Grewe 0041</strain>
    </source>
</reference>
<evidence type="ECO:0000313" key="1">
    <source>
        <dbReference type="EMBL" id="KAL2048707.1"/>
    </source>
</evidence>
<keyword evidence="2" id="KW-1185">Reference proteome</keyword>